<dbReference type="AlphaFoldDB" id="A0A9D2I464"/>
<protein>
    <submittedName>
        <fullName evidence="1">Uncharacterized protein</fullName>
    </submittedName>
</protein>
<evidence type="ECO:0000313" key="1">
    <source>
        <dbReference type="EMBL" id="HJA92585.1"/>
    </source>
</evidence>
<reference evidence="1" key="2">
    <citation type="submission" date="2021-04" db="EMBL/GenBank/DDBJ databases">
        <authorList>
            <person name="Gilroy R."/>
        </authorList>
    </citation>
    <scope>NUCLEOTIDE SEQUENCE</scope>
    <source>
        <strain evidence="1">CHK179-7159</strain>
    </source>
</reference>
<accession>A0A9D2I464</accession>
<gene>
    <name evidence="1" type="ORF">H9717_05650</name>
</gene>
<reference evidence="1" key="1">
    <citation type="journal article" date="2021" name="PeerJ">
        <title>Extensive microbial diversity within the chicken gut microbiome revealed by metagenomics and culture.</title>
        <authorList>
            <person name="Gilroy R."/>
            <person name="Ravi A."/>
            <person name="Getino M."/>
            <person name="Pursley I."/>
            <person name="Horton D.L."/>
            <person name="Alikhan N.F."/>
            <person name="Baker D."/>
            <person name="Gharbi K."/>
            <person name="Hall N."/>
            <person name="Watson M."/>
            <person name="Adriaenssens E.M."/>
            <person name="Foster-Nyarko E."/>
            <person name="Jarju S."/>
            <person name="Secka A."/>
            <person name="Antonio M."/>
            <person name="Oren A."/>
            <person name="Chaudhuri R.R."/>
            <person name="La Ragione R."/>
            <person name="Hildebrand F."/>
            <person name="Pallen M.J."/>
        </authorList>
    </citation>
    <scope>NUCLEOTIDE SEQUENCE</scope>
    <source>
        <strain evidence="1">CHK179-7159</strain>
    </source>
</reference>
<dbReference type="EMBL" id="DWYY01000059">
    <property type="protein sequence ID" value="HJA92585.1"/>
    <property type="molecule type" value="Genomic_DNA"/>
</dbReference>
<proteinExistence type="predicted"/>
<name>A0A9D2I464_9FIRM</name>
<dbReference type="Proteomes" id="UP000886858">
    <property type="component" value="Unassembled WGS sequence"/>
</dbReference>
<organism evidence="1 2">
    <name type="scientific">Candidatus Eisenbergiella merdipullorum</name>
    <dbReference type="NCBI Taxonomy" id="2838553"/>
    <lineage>
        <taxon>Bacteria</taxon>
        <taxon>Bacillati</taxon>
        <taxon>Bacillota</taxon>
        <taxon>Clostridia</taxon>
        <taxon>Lachnospirales</taxon>
        <taxon>Lachnospiraceae</taxon>
        <taxon>Eisenbergiella</taxon>
    </lineage>
</organism>
<sequence length="239" mass="28550">MWRYVFPGKYETALSYENWPEGFDRDKKEKIRCSYDQYVVRTKGSVYKVVVFPYLEECFLYYAGIHEDTYDRDLSADAARTLAKAYAILIRDPGAIVYVPMKKPEDRLTNFNLVLCRHTCMMKPGRWLKIEKQLNAYNKVHNYRFWYEPQKLRDYFYRIVVRKNERLCHKEYNRLFSQREIGDYVIESFSLDGIYEIHENLLSAAEFMDEADERNEEKASGWGYGYMVSKALIRKNGGI</sequence>
<evidence type="ECO:0000313" key="2">
    <source>
        <dbReference type="Proteomes" id="UP000886858"/>
    </source>
</evidence>
<comment type="caution">
    <text evidence="1">The sequence shown here is derived from an EMBL/GenBank/DDBJ whole genome shotgun (WGS) entry which is preliminary data.</text>
</comment>